<evidence type="ECO:0000313" key="2">
    <source>
        <dbReference type="Proteomes" id="UP001230649"/>
    </source>
</evidence>
<comment type="caution">
    <text evidence="1">The sequence shown here is derived from an EMBL/GenBank/DDBJ whole genome shotgun (WGS) entry which is preliminary data.</text>
</comment>
<sequence length="171" mass="18522">MSSPSTNEAVPVAPPSPARTPASTSAHTGQGGCTHCPSSLVNPSVHQQSDISGRRGSLDVNFGEEGDPAKYSTITMCVKIEPQGKTASKILEHFPRALQRRVVNDRGVTKERGFVFEPKFQDSSLVNASTKATTVRYLVLGLALALYHLVSDQLDESMYLDVTVIYQTRES</sequence>
<proteinExistence type="predicted"/>
<evidence type="ECO:0000313" key="1">
    <source>
        <dbReference type="EMBL" id="KAJ9103039.1"/>
    </source>
</evidence>
<reference evidence="1" key="1">
    <citation type="submission" date="2023-04" db="EMBL/GenBank/DDBJ databases">
        <title>Draft Genome sequencing of Naganishia species isolated from polar environments using Oxford Nanopore Technology.</title>
        <authorList>
            <person name="Leo P."/>
            <person name="Venkateswaran K."/>
        </authorList>
    </citation>
    <scope>NUCLEOTIDE SEQUENCE</scope>
    <source>
        <strain evidence="1">MNA-CCFEE 5262</strain>
    </source>
</reference>
<protein>
    <submittedName>
        <fullName evidence="1">Uncharacterized protein</fullName>
    </submittedName>
</protein>
<gene>
    <name evidence="1" type="ORF">QFC20_004848</name>
</gene>
<dbReference type="Proteomes" id="UP001230649">
    <property type="component" value="Unassembled WGS sequence"/>
</dbReference>
<accession>A0ACC2VVE5</accession>
<dbReference type="EMBL" id="JASBWS010000060">
    <property type="protein sequence ID" value="KAJ9103039.1"/>
    <property type="molecule type" value="Genomic_DNA"/>
</dbReference>
<organism evidence="1 2">
    <name type="scientific">Naganishia adeliensis</name>
    <dbReference type="NCBI Taxonomy" id="92952"/>
    <lineage>
        <taxon>Eukaryota</taxon>
        <taxon>Fungi</taxon>
        <taxon>Dikarya</taxon>
        <taxon>Basidiomycota</taxon>
        <taxon>Agaricomycotina</taxon>
        <taxon>Tremellomycetes</taxon>
        <taxon>Filobasidiales</taxon>
        <taxon>Filobasidiaceae</taxon>
        <taxon>Naganishia</taxon>
    </lineage>
</organism>
<keyword evidence="2" id="KW-1185">Reference proteome</keyword>
<name>A0ACC2VVE5_9TREE</name>